<name>A0A5N6MBF4_9ASTR</name>
<evidence type="ECO:0000313" key="3">
    <source>
        <dbReference type="EMBL" id="KAD3337979.1"/>
    </source>
</evidence>
<feature type="region of interest" description="Disordered" evidence="2">
    <location>
        <begin position="370"/>
        <end position="434"/>
    </location>
</feature>
<feature type="compositionally biased region" description="Acidic residues" evidence="2">
    <location>
        <begin position="211"/>
        <end position="233"/>
    </location>
</feature>
<reference evidence="3 4" key="1">
    <citation type="submission" date="2019-05" db="EMBL/GenBank/DDBJ databases">
        <title>Mikania micrantha, genome provides insights into the molecular mechanism of rapid growth.</title>
        <authorList>
            <person name="Liu B."/>
        </authorList>
    </citation>
    <scope>NUCLEOTIDE SEQUENCE [LARGE SCALE GENOMIC DNA]</scope>
    <source>
        <strain evidence="3">NLD-2019</strain>
        <tissue evidence="3">Leaf</tissue>
    </source>
</reference>
<feature type="region of interest" description="Disordered" evidence="2">
    <location>
        <begin position="127"/>
        <end position="240"/>
    </location>
</feature>
<feature type="compositionally biased region" description="Basic residues" evidence="2">
    <location>
        <begin position="131"/>
        <end position="149"/>
    </location>
</feature>
<comment type="caution">
    <text evidence="3">The sequence shown here is derived from an EMBL/GenBank/DDBJ whole genome shotgun (WGS) entry which is preliminary data.</text>
</comment>
<dbReference type="GO" id="GO:0030687">
    <property type="term" value="C:preribosome, large subunit precursor"/>
    <property type="evidence" value="ECO:0007669"/>
    <property type="project" value="TreeGrafter"/>
</dbReference>
<evidence type="ECO:0000256" key="1">
    <source>
        <dbReference type="ARBA" id="ARBA00007462"/>
    </source>
</evidence>
<dbReference type="EMBL" id="SZYD01000016">
    <property type="protein sequence ID" value="KAD3337979.1"/>
    <property type="molecule type" value="Genomic_DNA"/>
</dbReference>
<dbReference type="PANTHER" id="PTHR13245">
    <property type="entry name" value="RRP15-LIKE PROTEIN"/>
    <property type="match status" value="1"/>
</dbReference>
<accession>A0A5N6MBF4</accession>
<protein>
    <recommendedName>
        <fullName evidence="5">RRP15-like protein</fullName>
    </recommendedName>
</protein>
<dbReference type="InterPro" id="IPR012459">
    <property type="entry name" value="Rrp15"/>
</dbReference>
<feature type="compositionally biased region" description="Basic and acidic residues" evidence="2">
    <location>
        <begin position="185"/>
        <end position="210"/>
    </location>
</feature>
<organism evidence="3 4">
    <name type="scientific">Mikania micrantha</name>
    <name type="common">bitter vine</name>
    <dbReference type="NCBI Taxonomy" id="192012"/>
    <lineage>
        <taxon>Eukaryota</taxon>
        <taxon>Viridiplantae</taxon>
        <taxon>Streptophyta</taxon>
        <taxon>Embryophyta</taxon>
        <taxon>Tracheophyta</taxon>
        <taxon>Spermatophyta</taxon>
        <taxon>Magnoliopsida</taxon>
        <taxon>eudicotyledons</taxon>
        <taxon>Gunneridae</taxon>
        <taxon>Pentapetalae</taxon>
        <taxon>asterids</taxon>
        <taxon>campanulids</taxon>
        <taxon>Asterales</taxon>
        <taxon>Asteraceae</taxon>
        <taxon>Asteroideae</taxon>
        <taxon>Heliantheae alliance</taxon>
        <taxon>Eupatorieae</taxon>
        <taxon>Mikania</taxon>
    </lineage>
</organism>
<keyword evidence="4" id="KW-1185">Reference proteome</keyword>
<dbReference type="GO" id="GO:0000460">
    <property type="term" value="P:maturation of 5.8S rRNA"/>
    <property type="evidence" value="ECO:0007669"/>
    <property type="project" value="TreeGrafter"/>
</dbReference>
<evidence type="ECO:0000256" key="2">
    <source>
        <dbReference type="SAM" id="MobiDB-lite"/>
    </source>
</evidence>
<comment type="similarity">
    <text evidence="1">Belongs to the RRP15 family.</text>
</comment>
<feature type="compositionally biased region" description="Basic and acidic residues" evidence="2">
    <location>
        <begin position="405"/>
        <end position="414"/>
    </location>
</feature>
<dbReference type="OrthoDB" id="20949at2759"/>
<evidence type="ECO:0000313" key="4">
    <source>
        <dbReference type="Proteomes" id="UP000326396"/>
    </source>
</evidence>
<evidence type="ECO:0008006" key="5">
    <source>
        <dbReference type="Google" id="ProtNLM"/>
    </source>
</evidence>
<dbReference type="Proteomes" id="UP000326396">
    <property type="component" value="Linkage Group LG6"/>
</dbReference>
<dbReference type="PANTHER" id="PTHR13245:SF14">
    <property type="entry name" value="RRP15-LIKE PROTEIN"/>
    <property type="match status" value="1"/>
</dbReference>
<dbReference type="AlphaFoldDB" id="A0A5N6MBF4"/>
<proteinExistence type="inferred from homology"/>
<dbReference type="Pfam" id="PF07890">
    <property type="entry name" value="Rrp15p"/>
    <property type="match status" value="1"/>
</dbReference>
<dbReference type="GO" id="GO:0000470">
    <property type="term" value="P:maturation of LSU-rRNA"/>
    <property type="evidence" value="ECO:0007669"/>
    <property type="project" value="TreeGrafter"/>
</dbReference>
<gene>
    <name evidence="3" type="ORF">E3N88_33500</name>
</gene>
<sequence length="434" mass="48880">MVLAIVAVALEAYTWFVVLKRKKAAELAEKMSHGSNCHDHNGNGVVALSESDNIRRHRRDILEISERRHPATSEQIRRHPHSREFANPVVVGATLDFLNLLHFQLYFLMFAVKIISVMAEELQMQEAGQGLRKRKNVHKKGKGKKKMKVHQGSGQKVKMNRKMEKLFRKKARDYNSDDSDDDNDINEKPVKFEKKQLHIENKEDNEKSSEDEMDDDNDDDDVGNDISDDEDEINEHGIMKFSEGSTSFRKAFKKIIKRSGSDDVLGPVLSAHKNLVVKKLAEEAAEKKAKGDAKKEKKLLREKGHVMPDAFSVSHEKLLIGVATKGVVKLFNAVNKAQSSQKGLNPLRSKDAKVIQKRRKEAFFSELSKPLSASDAMVGTSGKAGDEEGPAWAPLRDNYMLTTSKLKDWDKAADEPEATDDFGRQEDSSSEDDD</sequence>